<name>A0A2Z4LS95_9FLAO</name>
<dbReference type="EMBL" id="CP030104">
    <property type="protein sequence ID" value="AWX44560.1"/>
    <property type="molecule type" value="Genomic_DNA"/>
</dbReference>
<dbReference type="AlphaFoldDB" id="A0A2Z4LS95"/>
<keyword evidence="2" id="KW-1185">Reference proteome</keyword>
<evidence type="ECO:0000313" key="1">
    <source>
        <dbReference type="EMBL" id="AWX44560.1"/>
    </source>
</evidence>
<protein>
    <submittedName>
        <fullName evidence="1">Uncharacterized protein</fullName>
    </submittedName>
</protein>
<evidence type="ECO:0000313" key="2">
    <source>
        <dbReference type="Proteomes" id="UP000248536"/>
    </source>
</evidence>
<organism evidence="1 2">
    <name type="scientific">Flagellimonas maritima</name>
    <dbReference type="NCBI Taxonomy" id="1383885"/>
    <lineage>
        <taxon>Bacteria</taxon>
        <taxon>Pseudomonadati</taxon>
        <taxon>Bacteroidota</taxon>
        <taxon>Flavobacteriia</taxon>
        <taxon>Flavobacteriales</taxon>
        <taxon>Flavobacteriaceae</taxon>
        <taxon>Flagellimonas</taxon>
    </lineage>
</organism>
<accession>A0A2Z4LS95</accession>
<gene>
    <name evidence="1" type="ORF">HME9304_01563</name>
</gene>
<dbReference type="RefSeq" id="WP_112378027.1">
    <property type="nucleotide sequence ID" value="NZ_CP030104.1"/>
</dbReference>
<dbReference type="OrthoDB" id="1361235at2"/>
<dbReference type="Proteomes" id="UP000248536">
    <property type="component" value="Chromosome"/>
</dbReference>
<sequence>MEIIIGVLGLAIACLTFKYTFFSKPTEELNHLKLQFKSNQKLSQEVQRELEDYINKANAANDFIFQDVTFQNFLTEIKEAHVVNLSDKLFDKIRNPELTKSTILSMTKSLETQFEGLLEIQTRIRLLKRSLNH</sequence>
<dbReference type="KEGG" id="spon:HME9304_01563"/>
<reference evidence="1 2" key="1">
    <citation type="submission" date="2018-06" db="EMBL/GenBank/DDBJ databases">
        <title>Spongiibacterium sp. HME9304 Genome sequencing and assembly.</title>
        <authorList>
            <person name="Kang H."/>
            <person name="Kim H."/>
            <person name="Joh K."/>
        </authorList>
    </citation>
    <scope>NUCLEOTIDE SEQUENCE [LARGE SCALE GENOMIC DNA]</scope>
    <source>
        <strain evidence="1 2">HME9304</strain>
    </source>
</reference>
<proteinExistence type="predicted"/>